<gene>
    <name evidence="1" type="ORF">GCM10010912_42640</name>
</gene>
<sequence length="54" mass="5945">MDTLFQIADDLVTDKVARDAADSVQNRTCSRREAGRRQFEAFVIAGGQQLNAST</sequence>
<dbReference type="EMBL" id="BMKR01000020">
    <property type="protein sequence ID" value="GGF93104.1"/>
    <property type="molecule type" value="Genomic_DNA"/>
</dbReference>
<evidence type="ECO:0000313" key="2">
    <source>
        <dbReference type="Proteomes" id="UP000637643"/>
    </source>
</evidence>
<evidence type="ECO:0000313" key="1">
    <source>
        <dbReference type="EMBL" id="GGF93104.1"/>
    </source>
</evidence>
<keyword evidence="2" id="KW-1185">Reference proteome</keyword>
<accession>A0A917CM13</accession>
<organism evidence="1 2">
    <name type="scientific">Paenibacillus albidus</name>
    <dbReference type="NCBI Taxonomy" id="2041023"/>
    <lineage>
        <taxon>Bacteria</taxon>
        <taxon>Bacillati</taxon>
        <taxon>Bacillota</taxon>
        <taxon>Bacilli</taxon>
        <taxon>Bacillales</taxon>
        <taxon>Paenibacillaceae</taxon>
        <taxon>Paenibacillus</taxon>
    </lineage>
</organism>
<dbReference type="Proteomes" id="UP000637643">
    <property type="component" value="Unassembled WGS sequence"/>
</dbReference>
<proteinExistence type="predicted"/>
<comment type="caution">
    <text evidence="1">The sequence shown here is derived from an EMBL/GenBank/DDBJ whole genome shotgun (WGS) entry which is preliminary data.</text>
</comment>
<dbReference type="AlphaFoldDB" id="A0A917CM13"/>
<dbReference type="RefSeq" id="WP_189028472.1">
    <property type="nucleotide sequence ID" value="NZ_BMKR01000020.1"/>
</dbReference>
<name>A0A917CM13_9BACL</name>
<reference evidence="1" key="2">
    <citation type="submission" date="2020-09" db="EMBL/GenBank/DDBJ databases">
        <authorList>
            <person name="Sun Q."/>
            <person name="Zhou Y."/>
        </authorList>
    </citation>
    <scope>NUCLEOTIDE SEQUENCE</scope>
    <source>
        <strain evidence="1">CGMCC 1.16134</strain>
    </source>
</reference>
<protein>
    <submittedName>
        <fullName evidence="1">Uncharacterized protein</fullName>
    </submittedName>
</protein>
<reference evidence="1" key="1">
    <citation type="journal article" date="2014" name="Int. J. Syst. Evol. Microbiol.">
        <title>Complete genome sequence of Corynebacterium casei LMG S-19264T (=DSM 44701T), isolated from a smear-ripened cheese.</title>
        <authorList>
            <consortium name="US DOE Joint Genome Institute (JGI-PGF)"/>
            <person name="Walter F."/>
            <person name="Albersmeier A."/>
            <person name="Kalinowski J."/>
            <person name="Ruckert C."/>
        </authorList>
    </citation>
    <scope>NUCLEOTIDE SEQUENCE</scope>
    <source>
        <strain evidence="1">CGMCC 1.16134</strain>
    </source>
</reference>